<protein>
    <submittedName>
        <fullName evidence="1">Uncharacterized protein</fullName>
    </submittedName>
</protein>
<dbReference type="Proteomes" id="UP000007802">
    <property type="component" value="Unassembled WGS sequence"/>
</dbReference>
<organism evidence="1">
    <name type="scientific">Ajellomyces dermatitidis (strain ATCC 18188 / CBS 674.68)</name>
    <name type="common">Blastomyces dermatitidis</name>
    <dbReference type="NCBI Taxonomy" id="653446"/>
    <lineage>
        <taxon>Eukaryota</taxon>
        <taxon>Fungi</taxon>
        <taxon>Dikarya</taxon>
        <taxon>Ascomycota</taxon>
        <taxon>Pezizomycotina</taxon>
        <taxon>Eurotiomycetes</taxon>
        <taxon>Eurotiomycetidae</taxon>
        <taxon>Onygenales</taxon>
        <taxon>Ajellomycetaceae</taxon>
        <taxon>Blastomyces</taxon>
    </lineage>
</organism>
<sequence>MPRTRNCFYNTLATLATVASTYDLDLGSPGLSTCRSGRLRRLGFSYERTVPHLQVESQAARNILHRLWATRDAVPNESPGYDGFISCVNG</sequence>
<gene>
    <name evidence="1" type="ORF">BDDG_13060</name>
</gene>
<dbReference type="EMBL" id="GG749516">
    <property type="protein sequence ID" value="KMW68832.1"/>
    <property type="molecule type" value="Genomic_DNA"/>
</dbReference>
<accession>A0A0J9ES05</accession>
<reference evidence="1" key="1">
    <citation type="submission" date="2010-03" db="EMBL/GenBank/DDBJ databases">
        <title>Annotation of Blastomyces dermatitidis strain ATCC 18188.</title>
        <authorList>
            <consortium name="The Broad Institute Genome Sequencing Platform"/>
            <consortium name="Broad Institute Genome Sequencing Center for Infectious Disease."/>
            <person name="Cuomo C."/>
            <person name="Klein B."/>
            <person name="Sullivan T."/>
            <person name="Heitman J."/>
            <person name="Young S."/>
            <person name="Zeng Q."/>
            <person name="Gargeya S."/>
            <person name="Alvarado L."/>
            <person name="Berlin A.M."/>
            <person name="Chapman S.B."/>
            <person name="Chen Z."/>
            <person name="Freedman E."/>
            <person name="Gellesch M."/>
            <person name="Goldberg J."/>
            <person name="Griggs A."/>
            <person name="Gujja S."/>
            <person name="Heilman E."/>
            <person name="Heiman D."/>
            <person name="Howarth C."/>
            <person name="Mehta T."/>
            <person name="Neiman D."/>
            <person name="Pearson M."/>
            <person name="Roberts A."/>
            <person name="Saif S."/>
            <person name="Shea T."/>
            <person name="Shenoy N."/>
            <person name="Sisk P."/>
            <person name="Stolte C."/>
            <person name="Sykes S."/>
            <person name="White J."/>
            <person name="Yandava C."/>
            <person name="Haas B."/>
            <person name="Nusbaum C."/>
            <person name="Birren B."/>
        </authorList>
    </citation>
    <scope>NUCLEOTIDE SEQUENCE</scope>
    <source>
        <strain evidence="1">ATCC 18188</strain>
    </source>
</reference>
<name>A0A0J9ES05_AJEDA</name>
<evidence type="ECO:0000313" key="1">
    <source>
        <dbReference type="EMBL" id="KMW68832.1"/>
    </source>
</evidence>
<proteinExistence type="predicted"/>
<dbReference type="AlphaFoldDB" id="A0A0J9ES05"/>